<comment type="caution">
    <text evidence="2">The sequence shown here is derived from an EMBL/GenBank/DDBJ whole genome shotgun (WGS) entry which is preliminary data.</text>
</comment>
<proteinExistence type="predicted"/>
<evidence type="ECO:0000313" key="3">
    <source>
        <dbReference type="Proteomes" id="UP000193411"/>
    </source>
</evidence>
<evidence type="ECO:0000256" key="1">
    <source>
        <dbReference type="SAM" id="MobiDB-lite"/>
    </source>
</evidence>
<feature type="region of interest" description="Disordered" evidence="1">
    <location>
        <begin position="76"/>
        <end position="140"/>
    </location>
</feature>
<feature type="compositionally biased region" description="Low complexity" evidence="1">
    <location>
        <begin position="104"/>
        <end position="119"/>
    </location>
</feature>
<keyword evidence="3" id="KW-1185">Reference proteome</keyword>
<dbReference type="Proteomes" id="UP000193411">
    <property type="component" value="Unassembled WGS sequence"/>
</dbReference>
<organism evidence="2 3">
    <name type="scientific">Catenaria anguillulae PL171</name>
    <dbReference type="NCBI Taxonomy" id="765915"/>
    <lineage>
        <taxon>Eukaryota</taxon>
        <taxon>Fungi</taxon>
        <taxon>Fungi incertae sedis</taxon>
        <taxon>Blastocladiomycota</taxon>
        <taxon>Blastocladiomycetes</taxon>
        <taxon>Blastocladiales</taxon>
        <taxon>Catenariaceae</taxon>
        <taxon>Catenaria</taxon>
    </lineage>
</organism>
<protein>
    <submittedName>
        <fullName evidence="2">Uncharacterized protein</fullName>
    </submittedName>
</protein>
<accession>A0A1Y2H501</accession>
<sequence>MAGVAQYLMAHNELPLIPKCRKNMEDGRVLKTFLGHNQRGRAESTGRRRGMVPLTNNIYGACRDSASRTLALNASVAPAASSSRPIDLTNSSDESDVDRDRDSLAAAAADFAAHTAATRRSTRKSIVAEDDQSDDNIGDQLDDLQINEDDEEGEEGGLGDQSADDEFEADTIEDDSEGPGRWADFVPAPKGQRIWPAWIGEGTKMPYGFTGDEWLQHVDGGVDELAALTEEDREQMKEIELDGGVRYLTRANAKYAPSFYFCRACIACTASSNIPLKPGHIKNMRKSFCASSAGCGSSMASSATCLRRRIRPLSWPPTSTGTGAKVNAPSPR</sequence>
<evidence type="ECO:0000313" key="2">
    <source>
        <dbReference type="EMBL" id="ORZ29650.1"/>
    </source>
</evidence>
<name>A0A1Y2H501_9FUNG</name>
<dbReference type="EMBL" id="MCFL01000139">
    <property type="protein sequence ID" value="ORZ29650.1"/>
    <property type="molecule type" value="Genomic_DNA"/>
</dbReference>
<dbReference type="AlphaFoldDB" id="A0A1Y2H501"/>
<feature type="compositionally biased region" description="Acidic residues" evidence="1">
    <location>
        <begin position="128"/>
        <end position="140"/>
    </location>
</feature>
<gene>
    <name evidence="2" type="ORF">BCR44DRAFT_1048928</name>
</gene>
<reference evidence="2 3" key="1">
    <citation type="submission" date="2016-07" db="EMBL/GenBank/DDBJ databases">
        <title>Pervasive Adenine N6-methylation of Active Genes in Fungi.</title>
        <authorList>
            <consortium name="DOE Joint Genome Institute"/>
            <person name="Mondo S.J."/>
            <person name="Dannebaum R.O."/>
            <person name="Kuo R.C."/>
            <person name="Labutti K."/>
            <person name="Haridas S."/>
            <person name="Kuo A."/>
            <person name="Salamov A."/>
            <person name="Ahrendt S.R."/>
            <person name="Lipzen A."/>
            <person name="Sullivan W."/>
            <person name="Andreopoulos W.B."/>
            <person name="Clum A."/>
            <person name="Lindquist E."/>
            <person name="Daum C."/>
            <person name="Ramamoorthy G.K."/>
            <person name="Gryganskyi A."/>
            <person name="Culley D."/>
            <person name="Magnuson J.K."/>
            <person name="James T.Y."/>
            <person name="O'Malley M.A."/>
            <person name="Stajich J.E."/>
            <person name="Spatafora J.W."/>
            <person name="Visel A."/>
            <person name="Grigoriev I.V."/>
        </authorList>
    </citation>
    <scope>NUCLEOTIDE SEQUENCE [LARGE SCALE GENOMIC DNA]</scope>
    <source>
        <strain evidence="2 3">PL171</strain>
    </source>
</reference>
<feature type="region of interest" description="Disordered" evidence="1">
    <location>
        <begin position="312"/>
        <end position="332"/>
    </location>
</feature>